<evidence type="ECO:0000313" key="3">
    <source>
        <dbReference type="EMBL" id="APT84731.1"/>
    </source>
</evidence>
<evidence type="ECO:0000259" key="2">
    <source>
        <dbReference type="SMART" id="SM00867"/>
    </source>
</evidence>
<dbReference type="STRING" id="1431546.CAQU_06225"/>
<dbReference type="RefSeq" id="WP_075726116.1">
    <property type="nucleotide sequence ID" value="NZ_CP009245.1"/>
</dbReference>
<accession>A0A1L7CFT6</accession>
<dbReference type="SMART" id="SM00867">
    <property type="entry name" value="YceI"/>
    <property type="match status" value="1"/>
</dbReference>
<dbReference type="PANTHER" id="PTHR34406:SF1">
    <property type="entry name" value="PROTEIN YCEI"/>
    <property type="match status" value="1"/>
</dbReference>
<evidence type="ECO:0000313" key="4">
    <source>
        <dbReference type="Proteomes" id="UP000185478"/>
    </source>
</evidence>
<dbReference type="InterPro" id="IPR007372">
    <property type="entry name" value="Lipid/polyisoprenoid-bd_YceI"/>
</dbReference>
<organism evidence="3 4">
    <name type="scientific">Corynebacterium aquilae DSM 44791</name>
    <dbReference type="NCBI Taxonomy" id="1431546"/>
    <lineage>
        <taxon>Bacteria</taxon>
        <taxon>Bacillati</taxon>
        <taxon>Actinomycetota</taxon>
        <taxon>Actinomycetes</taxon>
        <taxon>Mycobacteriales</taxon>
        <taxon>Corynebacteriaceae</taxon>
        <taxon>Corynebacterium</taxon>
    </lineage>
</organism>
<gene>
    <name evidence="3" type="ORF">CAQU_06225</name>
</gene>
<dbReference type="Proteomes" id="UP000185478">
    <property type="component" value="Chromosome"/>
</dbReference>
<dbReference type="AlphaFoldDB" id="A0A1L7CFT6"/>
<dbReference type="SUPFAM" id="SSF101874">
    <property type="entry name" value="YceI-like"/>
    <property type="match status" value="1"/>
</dbReference>
<dbReference type="OrthoDB" id="117810at2"/>
<evidence type="ECO:0000256" key="1">
    <source>
        <dbReference type="ARBA" id="ARBA00008812"/>
    </source>
</evidence>
<dbReference type="InterPro" id="IPR036761">
    <property type="entry name" value="TTHA0802/YceI-like_sf"/>
</dbReference>
<comment type="similarity">
    <text evidence="1">Belongs to the UPF0312 family.</text>
</comment>
<keyword evidence="4" id="KW-1185">Reference proteome</keyword>
<dbReference type="PANTHER" id="PTHR34406">
    <property type="entry name" value="PROTEIN YCEI"/>
    <property type="match status" value="1"/>
</dbReference>
<name>A0A1L7CFT6_9CORY</name>
<dbReference type="KEGG" id="caqu:CAQU_06225"/>
<dbReference type="Pfam" id="PF04264">
    <property type="entry name" value="YceI"/>
    <property type="match status" value="1"/>
</dbReference>
<feature type="domain" description="Lipid/polyisoprenoid-binding YceI-like" evidence="2">
    <location>
        <begin position="54"/>
        <end position="225"/>
    </location>
</feature>
<protein>
    <recommendedName>
        <fullName evidence="2">Lipid/polyisoprenoid-binding YceI-like domain-containing protein</fullName>
    </recommendedName>
</protein>
<proteinExistence type="inferred from homology"/>
<dbReference type="EMBL" id="CP009245">
    <property type="protein sequence ID" value="APT84731.1"/>
    <property type="molecule type" value="Genomic_DNA"/>
</dbReference>
<dbReference type="Gene3D" id="2.40.128.110">
    <property type="entry name" value="Lipid/polyisoprenoid-binding, YceI-like"/>
    <property type="match status" value="1"/>
</dbReference>
<reference evidence="3 4" key="1">
    <citation type="submission" date="2014-08" db="EMBL/GenBank/DDBJ databases">
        <title>Complete genome sequence of Corynebacterium aquilae S-613T(T) (=DSM 44791(T)), isolated from the choana of a healthy golden eagle.</title>
        <authorList>
            <person name="Ruckert C."/>
            <person name="Albersmeier A."/>
            <person name="Winkler A."/>
            <person name="Kalinowski J."/>
        </authorList>
    </citation>
    <scope>NUCLEOTIDE SEQUENCE [LARGE SCALE GENOMIC DNA]</scope>
    <source>
        <strain evidence="3 4">S-613</strain>
    </source>
</reference>
<sequence length="227" mass="24080">MRKPIVALTVIAIVVLALASVGPVAYKALTSTGLKTEGLSAEGALPASVDIDGDWHVVKGSGRNTTAVGYTFHEILPGQEKETSGTTHDVTGDVVVEGQTLTSGEVTVDLRNIKTDVEKRDINVRRNILHTDDFPTATFTLDQPVDVAQIPGDGSTGHVTLKGSLTLHGTTKPVTGEFDVLRTGERVVVAGDLPFNRTEFGVDSPDFVAAKIDENGVLNIRLALEKK</sequence>